<accession>A0A645HPG7</accession>
<dbReference type="EMBL" id="VSSQ01097538">
    <property type="protein sequence ID" value="MPN40857.1"/>
    <property type="molecule type" value="Genomic_DNA"/>
</dbReference>
<keyword evidence="1" id="KW-0964">Secreted</keyword>
<evidence type="ECO:0000256" key="1">
    <source>
        <dbReference type="ARBA" id="ARBA00022525"/>
    </source>
</evidence>
<dbReference type="Pfam" id="PF00746">
    <property type="entry name" value="Gram_pos_anchor"/>
    <property type="match status" value="1"/>
</dbReference>
<evidence type="ECO:0000259" key="4">
    <source>
        <dbReference type="PROSITE" id="PS50847"/>
    </source>
</evidence>
<comment type="caution">
    <text evidence="5">The sequence shown here is derived from an EMBL/GenBank/DDBJ whole genome shotgun (WGS) entry which is preliminary data.</text>
</comment>
<evidence type="ECO:0000256" key="2">
    <source>
        <dbReference type="SAM" id="MobiDB-lite"/>
    </source>
</evidence>
<evidence type="ECO:0000256" key="3">
    <source>
        <dbReference type="SAM" id="Phobius"/>
    </source>
</evidence>
<feature type="domain" description="Gram-positive cocci surface proteins LPxTG" evidence="4">
    <location>
        <begin position="90"/>
        <end position="127"/>
    </location>
</feature>
<sequence>MSTASSAYSFSAASTASRDGYTFDLVGGADRSASLAGTSSSNPHVFTVEYQFTQIGENPTPLGPTPGTETGTETGTPVEIPEEETPLAEAPKTGDNINLWLLLALASGAGIVALNLGGRKRKKEDDK</sequence>
<evidence type="ECO:0000313" key="5">
    <source>
        <dbReference type="EMBL" id="MPN40857.1"/>
    </source>
</evidence>
<protein>
    <recommendedName>
        <fullName evidence="4">Gram-positive cocci surface proteins LPxTG domain-containing protein</fullName>
    </recommendedName>
</protein>
<keyword evidence="3" id="KW-0472">Membrane</keyword>
<dbReference type="PROSITE" id="PS50847">
    <property type="entry name" value="GRAM_POS_ANCHORING"/>
    <property type="match status" value="1"/>
</dbReference>
<name>A0A645HPG7_9ZZZZ</name>
<feature type="region of interest" description="Disordered" evidence="2">
    <location>
        <begin position="50"/>
        <end position="91"/>
    </location>
</feature>
<proteinExistence type="predicted"/>
<keyword evidence="3" id="KW-1133">Transmembrane helix</keyword>
<dbReference type="AlphaFoldDB" id="A0A645HPG7"/>
<feature type="transmembrane region" description="Helical" evidence="3">
    <location>
        <begin position="97"/>
        <end position="117"/>
    </location>
</feature>
<dbReference type="InterPro" id="IPR019931">
    <property type="entry name" value="LPXTG_anchor"/>
</dbReference>
<organism evidence="5">
    <name type="scientific">bioreactor metagenome</name>
    <dbReference type="NCBI Taxonomy" id="1076179"/>
    <lineage>
        <taxon>unclassified sequences</taxon>
        <taxon>metagenomes</taxon>
        <taxon>ecological metagenomes</taxon>
    </lineage>
</organism>
<dbReference type="NCBIfam" id="TIGR01167">
    <property type="entry name" value="LPXTG_anchor"/>
    <property type="match status" value="1"/>
</dbReference>
<reference evidence="5" key="1">
    <citation type="submission" date="2019-08" db="EMBL/GenBank/DDBJ databases">
        <authorList>
            <person name="Kucharzyk K."/>
            <person name="Murdoch R.W."/>
            <person name="Higgins S."/>
            <person name="Loffler F."/>
        </authorList>
    </citation>
    <scope>NUCLEOTIDE SEQUENCE</scope>
</reference>
<feature type="compositionally biased region" description="Low complexity" evidence="2">
    <location>
        <begin position="56"/>
        <end position="79"/>
    </location>
</feature>
<gene>
    <name evidence="5" type="ORF">SDC9_188397</name>
</gene>
<keyword evidence="3" id="KW-0812">Transmembrane</keyword>